<dbReference type="EMBL" id="JANBTX010000040">
    <property type="protein sequence ID" value="KAJ2688730.1"/>
    <property type="molecule type" value="Genomic_DNA"/>
</dbReference>
<evidence type="ECO:0000256" key="1">
    <source>
        <dbReference type="ARBA" id="ARBA00008626"/>
    </source>
</evidence>
<reference evidence="2" key="1">
    <citation type="submission" date="2022-07" db="EMBL/GenBank/DDBJ databases">
        <title>Phylogenomic reconstructions and comparative analyses of Kickxellomycotina fungi.</title>
        <authorList>
            <person name="Reynolds N.K."/>
            <person name="Stajich J.E."/>
            <person name="Barry K."/>
            <person name="Grigoriev I.V."/>
            <person name="Crous P."/>
            <person name="Smith M.E."/>
        </authorList>
    </citation>
    <scope>NUCLEOTIDE SEQUENCE</scope>
    <source>
        <strain evidence="2">CBS 109367</strain>
    </source>
</reference>
<dbReference type="PIRSF" id="PIRSF016468">
    <property type="entry name" value="PHF5"/>
    <property type="match status" value="1"/>
</dbReference>
<dbReference type="OrthoDB" id="10248186at2759"/>
<sequence length="111" mass="12411">MARHHRDLMFCRQLPGIAVGSLCEKCDGKCIICDSLVQPEKLVRICDECNFGSHQGRCIVCNGKGVSDAHYCRACTRLEKDRDGCPKIVNIGSARAGLFYERKKYGDKKDT</sequence>
<dbReference type="GO" id="GO:0000398">
    <property type="term" value="P:mRNA splicing, via spliceosome"/>
    <property type="evidence" value="ECO:0007669"/>
    <property type="project" value="InterPro"/>
</dbReference>
<keyword evidence="3" id="KW-1185">Reference proteome</keyword>
<dbReference type="InterPro" id="IPR005345">
    <property type="entry name" value="PHF5"/>
</dbReference>
<proteinExistence type="inferred from homology"/>
<dbReference type="AlphaFoldDB" id="A0A9W8GP28"/>
<dbReference type="PANTHER" id="PTHR13120">
    <property type="entry name" value="PHD FINGER-LIKE DOMAIN-CONTAINING PROTEIN 5A"/>
    <property type="match status" value="1"/>
</dbReference>
<protein>
    <submittedName>
        <fullName evidence="2">PHD finger-like domain-containing protein 5A</fullName>
    </submittedName>
</protein>
<dbReference type="Pfam" id="PF03660">
    <property type="entry name" value="PHF5"/>
    <property type="match status" value="1"/>
</dbReference>
<accession>A0A9W8GP28</accession>
<name>A0A9W8GP28_9FUNG</name>
<organism evidence="2 3">
    <name type="scientific">Coemansia spiralis</name>
    <dbReference type="NCBI Taxonomy" id="417178"/>
    <lineage>
        <taxon>Eukaryota</taxon>
        <taxon>Fungi</taxon>
        <taxon>Fungi incertae sedis</taxon>
        <taxon>Zoopagomycota</taxon>
        <taxon>Kickxellomycotina</taxon>
        <taxon>Kickxellomycetes</taxon>
        <taxon>Kickxellales</taxon>
        <taxon>Kickxellaceae</taxon>
        <taxon>Coemansia</taxon>
    </lineage>
</organism>
<evidence type="ECO:0000313" key="3">
    <source>
        <dbReference type="Proteomes" id="UP001151516"/>
    </source>
</evidence>
<comment type="similarity">
    <text evidence="1">Belongs to the PHF5 family.</text>
</comment>
<comment type="caution">
    <text evidence="2">The sequence shown here is derived from an EMBL/GenBank/DDBJ whole genome shotgun (WGS) entry which is preliminary data.</text>
</comment>
<gene>
    <name evidence="2" type="primary">PHF5A</name>
    <name evidence="2" type="ORF">IWW39_002037</name>
</gene>
<dbReference type="Proteomes" id="UP001151516">
    <property type="component" value="Unassembled WGS sequence"/>
</dbReference>
<evidence type="ECO:0000313" key="2">
    <source>
        <dbReference type="EMBL" id="KAJ2688730.1"/>
    </source>
</evidence>